<evidence type="ECO:0000259" key="11">
    <source>
        <dbReference type="PROSITE" id="PS50110"/>
    </source>
</evidence>
<keyword evidence="9" id="KW-1133">Transmembrane helix</keyword>
<evidence type="ECO:0000256" key="7">
    <source>
        <dbReference type="PROSITE-ProRule" id="PRU00169"/>
    </source>
</evidence>
<evidence type="ECO:0000256" key="6">
    <source>
        <dbReference type="ARBA" id="ARBA00023012"/>
    </source>
</evidence>
<feature type="domain" description="Response regulatory" evidence="11">
    <location>
        <begin position="468"/>
        <end position="583"/>
    </location>
</feature>
<evidence type="ECO:0000256" key="4">
    <source>
        <dbReference type="ARBA" id="ARBA00022679"/>
    </source>
</evidence>
<reference evidence="12 13" key="1">
    <citation type="submission" date="2020-08" db="EMBL/GenBank/DDBJ databases">
        <title>Novel species isolated from subtropical streams in China.</title>
        <authorList>
            <person name="Lu H."/>
        </authorList>
    </citation>
    <scope>NUCLEOTIDE SEQUENCE [LARGE SCALE GENOMIC DNA]</scope>
    <source>
        <strain evidence="12 13">KCTC 52442</strain>
    </source>
</reference>
<accession>A0ABR6XND1</accession>
<dbReference type="SMART" id="SM00387">
    <property type="entry name" value="HATPase_c"/>
    <property type="match status" value="1"/>
</dbReference>
<dbReference type="InterPro" id="IPR003661">
    <property type="entry name" value="HisK_dim/P_dom"/>
</dbReference>
<organism evidence="12 13">
    <name type="scientific">Undibacterium amnicola</name>
    <dbReference type="NCBI Taxonomy" id="1834038"/>
    <lineage>
        <taxon>Bacteria</taxon>
        <taxon>Pseudomonadati</taxon>
        <taxon>Pseudomonadota</taxon>
        <taxon>Betaproteobacteria</taxon>
        <taxon>Burkholderiales</taxon>
        <taxon>Oxalobacteraceae</taxon>
        <taxon>Undibacterium</taxon>
    </lineage>
</organism>
<feature type="transmembrane region" description="Helical" evidence="9">
    <location>
        <begin position="167"/>
        <end position="184"/>
    </location>
</feature>
<dbReference type="InterPro" id="IPR001789">
    <property type="entry name" value="Sig_transdc_resp-reg_receiver"/>
</dbReference>
<feature type="transmembrane region" description="Helical" evidence="9">
    <location>
        <begin position="53"/>
        <end position="76"/>
    </location>
</feature>
<sequence length="586" mass="64690">MKPSSLKPDHDQEFLNLRIRLLSQQAIRVPVVLLVISLIVCFALKDAVSLERLLLWILIFQCTAIPRAIFAYWVLYRRKNSRSAIRDYWIFILFAGLTGLSAGLSAPLFFPTLSPAEQAFIGMVLTGLVAGGVATSGSSPLVLAAYALAALLPLGFAWNIYGNDRSHLVTWLVLLFSTIMVAYARDGKKVLYESFLIRRQRDEAINLLQQKNEEIIQAKATMENLAQTKNRVLAAASHDLRQPLHALSIYSAVLSANPSTATLKEIGQNINQLVGSLAALLDAMLDLSQLDSNSFPTQNNQTCLAKISRKIASEFEHSITSKGLRLEASLLDAPVHSDPLILERMIRNLVDNAVKYTSHGYIRIRTEVGEGKSIFSVEDSGKGIANHQLGKIFEEFYQIDNPGRDRRQGLGLGLSIVQRMGNLIQTELNLESKLDVGTTVTLKLPYFVANQHDVLQENVRANLLGGTTILLIDDEYSIIASMSALLQMWGAKSLSATDRSSALKAIQSNHRIDFIIADLRLKNGENGIAVVREIQHEFTAIPALIISGETSPERLSEAKNSGYPVLQKPVTADQLYATLLDQLHLK</sequence>
<keyword evidence="9" id="KW-0472">Membrane</keyword>
<keyword evidence="13" id="KW-1185">Reference proteome</keyword>
<evidence type="ECO:0000256" key="8">
    <source>
        <dbReference type="SAM" id="Coils"/>
    </source>
</evidence>
<dbReference type="Pfam" id="PF02518">
    <property type="entry name" value="HATPase_c"/>
    <property type="match status" value="1"/>
</dbReference>
<dbReference type="SMART" id="SM00388">
    <property type="entry name" value="HisKA"/>
    <property type="match status" value="1"/>
</dbReference>
<dbReference type="InterPro" id="IPR011006">
    <property type="entry name" value="CheY-like_superfamily"/>
</dbReference>
<keyword evidence="5" id="KW-0418">Kinase</keyword>
<keyword evidence="6" id="KW-0902">Two-component regulatory system</keyword>
<dbReference type="RefSeq" id="WP_186890050.1">
    <property type="nucleotide sequence ID" value="NZ_JACOFU010000002.1"/>
</dbReference>
<evidence type="ECO:0000256" key="3">
    <source>
        <dbReference type="ARBA" id="ARBA00022553"/>
    </source>
</evidence>
<dbReference type="CDD" id="cd00156">
    <property type="entry name" value="REC"/>
    <property type="match status" value="1"/>
</dbReference>
<dbReference type="InterPro" id="IPR050736">
    <property type="entry name" value="Sensor_HK_Regulatory"/>
</dbReference>
<dbReference type="CDD" id="cd00082">
    <property type="entry name" value="HisKA"/>
    <property type="match status" value="1"/>
</dbReference>
<evidence type="ECO:0000259" key="10">
    <source>
        <dbReference type="PROSITE" id="PS50109"/>
    </source>
</evidence>
<protein>
    <recommendedName>
        <fullName evidence="2">histidine kinase</fullName>
        <ecNumber evidence="2">2.7.13.3</ecNumber>
    </recommendedName>
</protein>
<dbReference type="SUPFAM" id="SSF47384">
    <property type="entry name" value="Homodimeric domain of signal transducing histidine kinase"/>
    <property type="match status" value="1"/>
</dbReference>
<dbReference type="Pfam" id="PF00072">
    <property type="entry name" value="Response_reg"/>
    <property type="match status" value="1"/>
</dbReference>
<feature type="transmembrane region" description="Helical" evidence="9">
    <location>
        <begin position="88"/>
        <end position="110"/>
    </location>
</feature>
<evidence type="ECO:0000256" key="2">
    <source>
        <dbReference type="ARBA" id="ARBA00012438"/>
    </source>
</evidence>
<keyword evidence="9" id="KW-0812">Transmembrane</keyword>
<dbReference type="InterPro" id="IPR004358">
    <property type="entry name" value="Sig_transdc_His_kin-like_C"/>
</dbReference>
<gene>
    <name evidence="12" type="ORF">H8K33_05815</name>
</gene>
<feature type="transmembrane region" description="Helical" evidence="9">
    <location>
        <begin position="26"/>
        <end position="47"/>
    </location>
</feature>
<dbReference type="PROSITE" id="PS50110">
    <property type="entry name" value="RESPONSE_REGULATORY"/>
    <property type="match status" value="1"/>
</dbReference>
<evidence type="ECO:0000313" key="13">
    <source>
        <dbReference type="Proteomes" id="UP000643610"/>
    </source>
</evidence>
<dbReference type="Gene3D" id="3.30.565.10">
    <property type="entry name" value="Histidine kinase-like ATPase, C-terminal domain"/>
    <property type="match status" value="1"/>
</dbReference>
<dbReference type="SMART" id="SM00448">
    <property type="entry name" value="REC"/>
    <property type="match status" value="1"/>
</dbReference>
<comment type="catalytic activity">
    <reaction evidence="1">
        <text>ATP + protein L-histidine = ADP + protein N-phospho-L-histidine.</text>
        <dbReference type="EC" id="2.7.13.3"/>
    </reaction>
</comment>
<dbReference type="Gene3D" id="1.10.287.130">
    <property type="match status" value="1"/>
</dbReference>
<dbReference type="PRINTS" id="PR00344">
    <property type="entry name" value="BCTRLSENSOR"/>
</dbReference>
<dbReference type="InterPro" id="IPR003594">
    <property type="entry name" value="HATPase_dom"/>
</dbReference>
<dbReference type="InterPro" id="IPR036890">
    <property type="entry name" value="HATPase_C_sf"/>
</dbReference>
<feature type="modified residue" description="4-aspartylphosphate" evidence="7">
    <location>
        <position position="518"/>
    </location>
</feature>
<dbReference type="EC" id="2.7.13.3" evidence="2"/>
<dbReference type="PROSITE" id="PS50109">
    <property type="entry name" value="HIS_KIN"/>
    <property type="match status" value="1"/>
</dbReference>
<dbReference type="EMBL" id="JACOFU010000002">
    <property type="protein sequence ID" value="MBC3831015.1"/>
    <property type="molecule type" value="Genomic_DNA"/>
</dbReference>
<name>A0ABR6XND1_9BURK</name>
<evidence type="ECO:0000313" key="12">
    <source>
        <dbReference type="EMBL" id="MBC3831015.1"/>
    </source>
</evidence>
<keyword evidence="8" id="KW-0175">Coiled coil</keyword>
<dbReference type="InterPro" id="IPR036097">
    <property type="entry name" value="HisK_dim/P_sf"/>
</dbReference>
<feature type="domain" description="Histidine kinase" evidence="10">
    <location>
        <begin position="235"/>
        <end position="448"/>
    </location>
</feature>
<dbReference type="Proteomes" id="UP000643610">
    <property type="component" value="Unassembled WGS sequence"/>
</dbReference>
<dbReference type="SUPFAM" id="SSF55874">
    <property type="entry name" value="ATPase domain of HSP90 chaperone/DNA topoisomerase II/histidine kinase"/>
    <property type="match status" value="1"/>
</dbReference>
<comment type="caution">
    <text evidence="12">The sequence shown here is derived from an EMBL/GenBank/DDBJ whole genome shotgun (WGS) entry which is preliminary data.</text>
</comment>
<evidence type="ECO:0000256" key="5">
    <source>
        <dbReference type="ARBA" id="ARBA00022777"/>
    </source>
</evidence>
<keyword evidence="3 7" id="KW-0597">Phosphoprotein</keyword>
<dbReference type="Gene3D" id="3.40.50.2300">
    <property type="match status" value="1"/>
</dbReference>
<dbReference type="InterPro" id="IPR005467">
    <property type="entry name" value="His_kinase_dom"/>
</dbReference>
<feature type="coiled-coil region" evidence="8">
    <location>
        <begin position="201"/>
        <end position="228"/>
    </location>
</feature>
<dbReference type="PANTHER" id="PTHR43711:SF26">
    <property type="entry name" value="SENSOR HISTIDINE KINASE RCSC"/>
    <property type="match status" value="1"/>
</dbReference>
<keyword evidence="4" id="KW-0808">Transferase</keyword>
<dbReference type="PANTHER" id="PTHR43711">
    <property type="entry name" value="TWO-COMPONENT HISTIDINE KINASE"/>
    <property type="match status" value="1"/>
</dbReference>
<dbReference type="Pfam" id="PF00512">
    <property type="entry name" value="HisKA"/>
    <property type="match status" value="1"/>
</dbReference>
<evidence type="ECO:0000256" key="9">
    <source>
        <dbReference type="SAM" id="Phobius"/>
    </source>
</evidence>
<evidence type="ECO:0000256" key="1">
    <source>
        <dbReference type="ARBA" id="ARBA00000085"/>
    </source>
</evidence>
<feature type="transmembrane region" description="Helical" evidence="9">
    <location>
        <begin position="141"/>
        <end position="161"/>
    </location>
</feature>
<dbReference type="SUPFAM" id="SSF52172">
    <property type="entry name" value="CheY-like"/>
    <property type="match status" value="1"/>
</dbReference>
<proteinExistence type="predicted"/>